<dbReference type="EMBL" id="JAEPRQ010000003">
    <property type="protein sequence ID" value="MBK4216369.1"/>
    <property type="molecule type" value="Genomic_DNA"/>
</dbReference>
<dbReference type="InterPro" id="IPR036390">
    <property type="entry name" value="WH_DNA-bd_sf"/>
</dbReference>
<dbReference type="Proteomes" id="UP000640485">
    <property type="component" value="Unassembled WGS sequence"/>
</dbReference>
<dbReference type="InterPro" id="IPR036388">
    <property type="entry name" value="WH-like_DNA-bd_sf"/>
</dbReference>
<dbReference type="InterPro" id="IPR000847">
    <property type="entry name" value="LysR_HTH_N"/>
</dbReference>
<dbReference type="InterPro" id="IPR058163">
    <property type="entry name" value="LysR-type_TF_proteobact-type"/>
</dbReference>
<evidence type="ECO:0000256" key="4">
    <source>
        <dbReference type="ARBA" id="ARBA00023163"/>
    </source>
</evidence>
<evidence type="ECO:0000256" key="3">
    <source>
        <dbReference type="ARBA" id="ARBA00023125"/>
    </source>
</evidence>
<dbReference type="Pfam" id="PF00126">
    <property type="entry name" value="HTH_1"/>
    <property type="match status" value="1"/>
</dbReference>
<sequence>MDRFRQMQIFVQVVESGNLSRAAEALRLPRSTVSTELQALEDRLQCQLLHRTTRQMVPTRDGIEFLPVAREIIEAVLSAESMFLQPEDGIVGRLRIDMPSRIARKIVVPALPGFLAAHPGLSVELSAHDRFTDLVANAVDCALRVGSLDDSGLIGRKLGDLPFATCASPDYLARFGTPKVPDDLAGHRLVSYAPRFPATSSDLTFLVRENLSEVTLPSSIMVDNAEAYIAAAVAGLGIVQLPAYDVQDLIAAGLLVALLPEHAPPPEPLTFLFVQRRNLPRGVRLFQEWLVERLVEAQVIADPA</sequence>
<dbReference type="PANTHER" id="PTHR30537">
    <property type="entry name" value="HTH-TYPE TRANSCRIPTIONAL REGULATOR"/>
    <property type="match status" value="1"/>
</dbReference>
<dbReference type="InterPro" id="IPR005119">
    <property type="entry name" value="LysR_subst-bd"/>
</dbReference>
<evidence type="ECO:0000256" key="2">
    <source>
        <dbReference type="ARBA" id="ARBA00023015"/>
    </source>
</evidence>
<gene>
    <name evidence="6" type="ORF">JJJ17_10575</name>
</gene>
<dbReference type="Pfam" id="PF03466">
    <property type="entry name" value="LysR_substrate"/>
    <property type="match status" value="1"/>
</dbReference>
<dbReference type="GO" id="GO:0043565">
    <property type="term" value="F:sequence-specific DNA binding"/>
    <property type="evidence" value="ECO:0007669"/>
    <property type="project" value="TreeGrafter"/>
</dbReference>
<dbReference type="AlphaFoldDB" id="A0A934SFC7"/>
<comment type="similarity">
    <text evidence="1">Belongs to the LysR transcriptional regulatory family.</text>
</comment>
<feature type="domain" description="HTH lysR-type" evidence="5">
    <location>
        <begin position="1"/>
        <end position="59"/>
    </location>
</feature>
<evidence type="ECO:0000313" key="7">
    <source>
        <dbReference type="Proteomes" id="UP000640485"/>
    </source>
</evidence>
<evidence type="ECO:0000259" key="5">
    <source>
        <dbReference type="PROSITE" id="PS50931"/>
    </source>
</evidence>
<evidence type="ECO:0000256" key="1">
    <source>
        <dbReference type="ARBA" id="ARBA00009437"/>
    </source>
</evidence>
<evidence type="ECO:0000313" key="6">
    <source>
        <dbReference type="EMBL" id="MBK4216369.1"/>
    </source>
</evidence>
<dbReference type="RefSeq" id="WP_200686167.1">
    <property type="nucleotide sequence ID" value="NZ_JAEPRQ010000003.1"/>
</dbReference>
<dbReference type="PROSITE" id="PS50931">
    <property type="entry name" value="HTH_LYSR"/>
    <property type="match status" value="1"/>
</dbReference>
<keyword evidence="2" id="KW-0805">Transcription regulation</keyword>
<organism evidence="6 7">
    <name type="scientific">Paracoccus caeni</name>
    <dbReference type="NCBI Taxonomy" id="657651"/>
    <lineage>
        <taxon>Bacteria</taxon>
        <taxon>Pseudomonadati</taxon>
        <taxon>Pseudomonadota</taxon>
        <taxon>Alphaproteobacteria</taxon>
        <taxon>Rhodobacterales</taxon>
        <taxon>Paracoccaceae</taxon>
        <taxon>Paracoccus</taxon>
    </lineage>
</organism>
<dbReference type="GO" id="GO:0003700">
    <property type="term" value="F:DNA-binding transcription factor activity"/>
    <property type="evidence" value="ECO:0007669"/>
    <property type="project" value="InterPro"/>
</dbReference>
<dbReference type="Gene3D" id="1.10.10.10">
    <property type="entry name" value="Winged helix-like DNA-binding domain superfamily/Winged helix DNA-binding domain"/>
    <property type="match status" value="1"/>
</dbReference>
<protein>
    <submittedName>
        <fullName evidence="6">LysR family transcriptional regulator</fullName>
    </submittedName>
</protein>
<dbReference type="CDD" id="cd08472">
    <property type="entry name" value="PBP2_CrgA_like_3"/>
    <property type="match status" value="1"/>
</dbReference>
<name>A0A934SFC7_9RHOB</name>
<reference evidence="6" key="1">
    <citation type="submission" date="2021-01" db="EMBL/GenBank/DDBJ databases">
        <title>Paracoccus amoyensis sp. nov., isolated from the surface seawater along the coast of Xiamen Island, China.</title>
        <authorList>
            <person name="Lyu L."/>
        </authorList>
    </citation>
    <scope>NUCLEOTIDE SEQUENCE</scope>
    <source>
        <strain evidence="6">MJ17</strain>
    </source>
</reference>
<keyword evidence="7" id="KW-1185">Reference proteome</keyword>
<proteinExistence type="inferred from homology"/>
<keyword evidence="4" id="KW-0804">Transcription</keyword>
<keyword evidence="3" id="KW-0238">DNA-binding</keyword>
<dbReference type="Gene3D" id="3.40.190.290">
    <property type="match status" value="1"/>
</dbReference>
<dbReference type="FunFam" id="1.10.10.10:FF:000001">
    <property type="entry name" value="LysR family transcriptional regulator"/>
    <property type="match status" value="1"/>
</dbReference>
<dbReference type="SUPFAM" id="SSF46785">
    <property type="entry name" value="Winged helix' DNA-binding domain"/>
    <property type="match status" value="1"/>
</dbReference>
<comment type="caution">
    <text evidence="6">The sequence shown here is derived from an EMBL/GenBank/DDBJ whole genome shotgun (WGS) entry which is preliminary data.</text>
</comment>
<accession>A0A934SFC7</accession>
<dbReference type="PANTHER" id="PTHR30537:SF72">
    <property type="entry name" value="LYSR FAMILY TRANSCRIPTIONAL REGULATOR"/>
    <property type="match status" value="1"/>
</dbReference>
<dbReference type="SUPFAM" id="SSF53850">
    <property type="entry name" value="Periplasmic binding protein-like II"/>
    <property type="match status" value="1"/>
</dbReference>
<dbReference type="GO" id="GO:0006351">
    <property type="term" value="P:DNA-templated transcription"/>
    <property type="evidence" value="ECO:0007669"/>
    <property type="project" value="TreeGrafter"/>
</dbReference>